<proteinExistence type="predicted"/>
<keyword evidence="2" id="KW-1185">Reference proteome</keyword>
<evidence type="ECO:0000313" key="2">
    <source>
        <dbReference type="Proteomes" id="UP001519460"/>
    </source>
</evidence>
<accession>A0ABD0M2K4</accession>
<gene>
    <name evidence="1" type="ORF">BaRGS_00002674</name>
</gene>
<reference evidence="1 2" key="1">
    <citation type="journal article" date="2023" name="Sci. Data">
        <title>Genome assembly of the Korean intertidal mud-creeper Batillaria attramentaria.</title>
        <authorList>
            <person name="Patra A.K."/>
            <person name="Ho P.T."/>
            <person name="Jun S."/>
            <person name="Lee S.J."/>
            <person name="Kim Y."/>
            <person name="Won Y.J."/>
        </authorList>
    </citation>
    <scope>NUCLEOTIDE SEQUENCE [LARGE SCALE GENOMIC DNA]</scope>
    <source>
        <strain evidence="1">Wonlab-2016</strain>
    </source>
</reference>
<dbReference type="AlphaFoldDB" id="A0ABD0M2K4"/>
<sequence length="149" mass="16737">MSMSPPILSPEVTITRHRPRCRFEKFLTVMSKSPPMLMSKSPPMLPQPQAHKQQTKKEVLQPNEAARLVRPQGWTWRVKILLTPARSSTTFCLCPNATQHVPSPRIAPVSLKASSTSRLDLKSQISLSPNQIIYYLLALSPNNPTRPMA</sequence>
<name>A0ABD0M2K4_9CAEN</name>
<protein>
    <submittedName>
        <fullName evidence="1">Uncharacterized protein</fullName>
    </submittedName>
</protein>
<dbReference type="Proteomes" id="UP001519460">
    <property type="component" value="Unassembled WGS sequence"/>
</dbReference>
<evidence type="ECO:0000313" key="1">
    <source>
        <dbReference type="EMBL" id="KAK7505952.1"/>
    </source>
</evidence>
<comment type="caution">
    <text evidence="1">The sequence shown here is derived from an EMBL/GenBank/DDBJ whole genome shotgun (WGS) entry which is preliminary data.</text>
</comment>
<organism evidence="1 2">
    <name type="scientific">Batillaria attramentaria</name>
    <dbReference type="NCBI Taxonomy" id="370345"/>
    <lineage>
        <taxon>Eukaryota</taxon>
        <taxon>Metazoa</taxon>
        <taxon>Spiralia</taxon>
        <taxon>Lophotrochozoa</taxon>
        <taxon>Mollusca</taxon>
        <taxon>Gastropoda</taxon>
        <taxon>Caenogastropoda</taxon>
        <taxon>Sorbeoconcha</taxon>
        <taxon>Cerithioidea</taxon>
        <taxon>Batillariidae</taxon>
        <taxon>Batillaria</taxon>
    </lineage>
</organism>
<dbReference type="EMBL" id="JACVVK020000008">
    <property type="protein sequence ID" value="KAK7505952.1"/>
    <property type="molecule type" value="Genomic_DNA"/>
</dbReference>